<dbReference type="AlphaFoldDB" id="D3A9H5"/>
<dbReference type="Proteomes" id="UP000004968">
    <property type="component" value="Unassembled WGS sequence"/>
</dbReference>
<dbReference type="HOGENOM" id="CLU_3310983_0_0_9"/>
<evidence type="ECO:0000313" key="2">
    <source>
        <dbReference type="Proteomes" id="UP000004968"/>
    </source>
</evidence>
<evidence type="ECO:0000313" key="1">
    <source>
        <dbReference type="EMBL" id="EFD01534.1"/>
    </source>
</evidence>
<accession>D3A9H5</accession>
<proteinExistence type="predicted"/>
<protein>
    <submittedName>
        <fullName evidence="1">Uncharacterized protein</fullName>
    </submittedName>
</protein>
<reference evidence="1 2" key="1">
    <citation type="submission" date="2010-01" db="EMBL/GenBank/DDBJ databases">
        <authorList>
            <person name="Weinstock G."/>
            <person name="Sodergren E."/>
            <person name="Clifton S."/>
            <person name="Fulton L."/>
            <person name="Fulton B."/>
            <person name="Courtney L."/>
            <person name="Fronick C."/>
            <person name="Harrison M."/>
            <person name="Strong C."/>
            <person name="Farmer C."/>
            <person name="Delahaunty K."/>
            <person name="Markovic C."/>
            <person name="Hall O."/>
            <person name="Minx P."/>
            <person name="Tomlinson C."/>
            <person name="Mitreva M."/>
            <person name="Nelson J."/>
            <person name="Hou S."/>
            <person name="Wollam A."/>
            <person name="Pepin K.H."/>
            <person name="Johnson M."/>
            <person name="Bhonagiri V."/>
            <person name="Nash W.E."/>
            <person name="Warren W."/>
            <person name="Chinwalla A."/>
            <person name="Mardis E.R."/>
            <person name="Wilson R.K."/>
        </authorList>
    </citation>
    <scope>NUCLEOTIDE SEQUENCE [LARGE SCALE GENOMIC DNA]</scope>
    <source>
        <strain evidence="1 2">DSM 13479</strain>
    </source>
</reference>
<sequence length="39" mass="4536">MIKPPCVPVLASGWFWIWEQSLTENRKIPVSYDTGLIFL</sequence>
<name>D3A9H5_9FIRM</name>
<gene>
    <name evidence="1" type="ORF">CLOSTHATH_00246</name>
</gene>
<organism evidence="1 2">
    <name type="scientific">Hungatella hathewayi DSM 13479</name>
    <dbReference type="NCBI Taxonomy" id="566550"/>
    <lineage>
        <taxon>Bacteria</taxon>
        <taxon>Bacillati</taxon>
        <taxon>Bacillota</taxon>
        <taxon>Clostridia</taxon>
        <taxon>Lachnospirales</taxon>
        <taxon>Lachnospiraceae</taxon>
        <taxon>Hungatella</taxon>
    </lineage>
</organism>
<comment type="caution">
    <text evidence="1">The sequence shown here is derived from an EMBL/GenBank/DDBJ whole genome shotgun (WGS) entry which is preliminary data.</text>
</comment>
<dbReference type="EMBL" id="ACIO01000017">
    <property type="protein sequence ID" value="EFD01534.1"/>
    <property type="molecule type" value="Genomic_DNA"/>
</dbReference>